<protein>
    <recommendedName>
        <fullName evidence="4">Lipoprotein</fullName>
    </recommendedName>
</protein>
<evidence type="ECO:0000313" key="3">
    <source>
        <dbReference type="Proteomes" id="UP001501343"/>
    </source>
</evidence>
<dbReference type="EMBL" id="BAAAOF010000002">
    <property type="protein sequence ID" value="GAA1919095.1"/>
    <property type="molecule type" value="Genomic_DNA"/>
</dbReference>
<dbReference type="Proteomes" id="UP001501343">
    <property type="component" value="Unassembled WGS sequence"/>
</dbReference>
<proteinExistence type="predicted"/>
<reference evidence="3" key="1">
    <citation type="journal article" date="2019" name="Int. J. Syst. Evol. Microbiol.">
        <title>The Global Catalogue of Microorganisms (GCM) 10K type strain sequencing project: providing services to taxonomists for standard genome sequencing and annotation.</title>
        <authorList>
            <consortium name="The Broad Institute Genomics Platform"/>
            <consortium name="The Broad Institute Genome Sequencing Center for Infectious Disease"/>
            <person name="Wu L."/>
            <person name="Ma J."/>
        </authorList>
    </citation>
    <scope>NUCLEOTIDE SEQUENCE [LARGE SCALE GENOMIC DNA]</scope>
    <source>
        <strain evidence="3">JCM 14900</strain>
    </source>
</reference>
<comment type="caution">
    <text evidence="2">The sequence shown here is derived from an EMBL/GenBank/DDBJ whole genome shotgun (WGS) entry which is preliminary data.</text>
</comment>
<evidence type="ECO:0008006" key="4">
    <source>
        <dbReference type="Google" id="ProtNLM"/>
    </source>
</evidence>
<accession>A0ABP5AQE1</accession>
<feature type="signal peptide" evidence="1">
    <location>
        <begin position="1"/>
        <end position="19"/>
    </location>
</feature>
<name>A0ABP5AQE1_9MICO</name>
<keyword evidence="1" id="KW-0732">Signal</keyword>
<evidence type="ECO:0000256" key="1">
    <source>
        <dbReference type="SAM" id="SignalP"/>
    </source>
</evidence>
<feature type="chain" id="PRO_5047318738" description="Lipoprotein" evidence="1">
    <location>
        <begin position="20"/>
        <end position="252"/>
    </location>
</feature>
<dbReference type="PROSITE" id="PS51257">
    <property type="entry name" value="PROKAR_LIPOPROTEIN"/>
    <property type="match status" value="1"/>
</dbReference>
<dbReference type="RefSeq" id="WP_248145969.1">
    <property type="nucleotide sequence ID" value="NZ_BAAAOF010000002.1"/>
</dbReference>
<keyword evidence="3" id="KW-1185">Reference proteome</keyword>
<organism evidence="2 3">
    <name type="scientific">Microbacterium aoyamense</name>
    <dbReference type="NCBI Taxonomy" id="344166"/>
    <lineage>
        <taxon>Bacteria</taxon>
        <taxon>Bacillati</taxon>
        <taxon>Actinomycetota</taxon>
        <taxon>Actinomycetes</taxon>
        <taxon>Micrococcales</taxon>
        <taxon>Microbacteriaceae</taxon>
        <taxon>Microbacterium</taxon>
    </lineage>
</organism>
<gene>
    <name evidence="2" type="ORF">GCM10009775_09570</name>
</gene>
<evidence type="ECO:0000313" key="2">
    <source>
        <dbReference type="EMBL" id="GAA1919095.1"/>
    </source>
</evidence>
<sequence>MASRALRALATLGFTALVAASLTGCATGSLVDAGSNPDEIDDGENTEQIMVEAAWIDGGRMIGIVTEGSSTCVPTAGDVTLEKDGVLAVTLEEPSDDTPCTMDYVPRVTPVQLPDGVDPSKDLAIAVTGAGYDGSVDLAGVEGLTVDGPSDMTPSAGWTNVNGTFVVLLWGSSTCPEYITSTEVTADAAVTASLSGIPADKACTADMAPNAVLAYADGLSGVPDVELTLTSTMADDVVIPILGVNDPTVPLG</sequence>